<dbReference type="PANTHER" id="PTHR11085:SF5">
    <property type="entry name" value="NAD-DEPENDENT PROTEIN DEACETYLASE SIRTUIN-3, MITOCHONDRIAL"/>
    <property type="match status" value="1"/>
</dbReference>
<sequence length="231" mass="26181">MQLIARVVNYIKEKDVKRIVVLAGAGISTASGIPDFRTPGSGLYDNLARFDLPWPEAVFDLEYFYSNPKPFYALAKELYPSGHYRPNLVHYFIRLLNERSRLLRVYTQNIDSLERMAGIPEEKLVEAHGTFLTSTCTVCREKAPQNLVQDAIIRGVVAKCPKCNNVVKPDIVFFGENLPERFWQHKSDMMQTDLVFVMGTSLEVSTSRLLLQRLFGLLSRETGPPEIGAIL</sequence>
<keyword evidence="1" id="KW-0808">Transferase</keyword>
<evidence type="ECO:0000256" key="3">
    <source>
        <dbReference type="PROSITE-ProRule" id="PRU00236"/>
    </source>
</evidence>
<dbReference type="InterPro" id="IPR026591">
    <property type="entry name" value="Sirtuin_cat_small_dom_sf"/>
</dbReference>
<evidence type="ECO:0000256" key="2">
    <source>
        <dbReference type="ARBA" id="ARBA00023027"/>
    </source>
</evidence>
<dbReference type="SUPFAM" id="SSF52467">
    <property type="entry name" value="DHS-like NAD/FAD-binding domain"/>
    <property type="match status" value="1"/>
</dbReference>
<feature type="binding site" evidence="3">
    <location>
        <position position="139"/>
    </location>
    <ligand>
        <name>Zn(2+)</name>
        <dbReference type="ChEBI" id="CHEBI:29105"/>
    </ligand>
</feature>
<keyword evidence="3" id="KW-0479">Metal-binding</keyword>
<feature type="binding site" evidence="3">
    <location>
        <position position="160"/>
    </location>
    <ligand>
        <name>Zn(2+)</name>
        <dbReference type="ChEBI" id="CHEBI:29105"/>
    </ligand>
</feature>
<keyword evidence="2" id="KW-0520">NAD</keyword>
<dbReference type="OrthoDB" id="420264at2759"/>
<dbReference type="STRING" id="46835.A0A504YMM8"/>
<reference evidence="5 6" key="1">
    <citation type="submission" date="2019-04" db="EMBL/GenBank/DDBJ databases">
        <title>Annotation for the trematode Fasciola gigantica.</title>
        <authorList>
            <person name="Choi Y.-J."/>
        </authorList>
    </citation>
    <scope>NUCLEOTIDE SEQUENCE [LARGE SCALE GENOMIC DNA]</scope>
    <source>
        <strain evidence="5">Uganda_cow_1</strain>
    </source>
</reference>
<gene>
    <name evidence="5" type="ORF">FGIG_12335</name>
</gene>
<dbReference type="GO" id="GO:0046872">
    <property type="term" value="F:metal ion binding"/>
    <property type="evidence" value="ECO:0007669"/>
    <property type="project" value="UniProtKB-KW"/>
</dbReference>
<name>A0A504YMM8_FASGI</name>
<protein>
    <submittedName>
        <fullName evidence="5">NAD-dependent protein deacetylase sirtuin-2</fullName>
    </submittedName>
</protein>
<dbReference type="GO" id="GO:0017136">
    <property type="term" value="F:histone deacetylase activity, NAD-dependent"/>
    <property type="evidence" value="ECO:0007669"/>
    <property type="project" value="TreeGrafter"/>
</dbReference>
<evidence type="ECO:0000313" key="6">
    <source>
        <dbReference type="Proteomes" id="UP000316759"/>
    </source>
</evidence>
<keyword evidence="3" id="KW-0862">Zinc</keyword>
<dbReference type="PROSITE" id="PS50305">
    <property type="entry name" value="SIRTUIN"/>
    <property type="match status" value="1"/>
</dbReference>
<comment type="caution">
    <text evidence="5">The sequence shown here is derived from an EMBL/GenBank/DDBJ whole genome shotgun (WGS) entry which is preliminary data.</text>
</comment>
<dbReference type="InterPro" id="IPR003000">
    <property type="entry name" value="Sirtuin"/>
</dbReference>
<feature type="binding site" evidence="3">
    <location>
        <position position="163"/>
    </location>
    <ligand>
        <name>Zn(2+)</name>
        <dbReference type="ChEBI" id="CHEBI:29105"/>
    </ligand>
</feature>
<dbReference type="InterPro" id="IPR050134">
    <property type="entry name" value="NAD-dep_sirtuin_deacylases"/>
</dbReference>
<organism evidence="5 6">
    <name type="scientific">Fasciola gigantica</name>
    <name type="common">Giant liver fluke</name>
    <dbReference type="NCBI Taxonomy" id="46835"/>
    <lineage>
        <taxon>Eukaryota</taxon>
        <taxon>Metazoa</taxon>
        <taxon>Spiralia</taxon>
        <taxon>Lophotrochozoa</taxon>
        <taxon>Platyhelminthes</taxon>
        <taxon>Trematoda</taxon>
        <taxon>Digenea</taxon>
        <taxon>Plagiorchiida</taxon>
        <taxon>Echinostomata</taxon>
        <taxon>Echinostomatoidea</taxon>
        <taxon>Fasciolidae</taxon>
        <taxon>Fasciola</taxon>
    </lineage>
</organism>
<evidence type="ECO:0000259" key="4">
    <source>
        <dbReference type="PROSITE" id="PS50305"/>
    </source>
</evidence>
<accession>A0A504YMM8</accession>
<dbReference type="Proteomes" id="UP000316759">
    <property type="component" value="Unassembled WGS sequence"/>
</dbReference>
<feature type="active site" description="Proton acceptor" evidence="3">
    <location>
        <position position="128"/>
    </location>
</feature>
<dbReference type="AlphaFoldDB" id="A0A504YMM8"/>
<dbReference type="Gene3D" id="3.40.50.1220">
    <property type="entry name" value="TPP-binding domain"/>
    <property type="match status" value="1"/>
</dbReference>
<dbReference type="Gene3D" id="3.30.1600.10">
    <property type="entry name" value="SIR2/SIRT2 'Small Domain"/>
    <property type="match status" value="1"/>
</dbReference>
<dbReference type="EMBL" id="SUNJ01011314">
    <property type="protein sequence ID" value="TPP58980.1"/>
    <property type="molecule type" value="Genomic_DNA"/>
</dbReference>
<evidence type="ECO:0000313" key="5">
    <source>
        <dbReference type="EMBL" id="TPP58980.1"/>
    </source>
</evidence>
<dbReference type="GO" id="GO:0070403">
    <property type="term" value="F:NAD+ binding"/>
    <property type="evidence" value="ECO:0007669"/>
    <property type="project" value="InterPro"/>
</dbReference>
<feature type="domain" description="Deacetylase sirtuin-type" evidence="4">
    <location>
        <begin position="1"/>
        <end position="231"/>
    </location>
</feature>
<feature type="binding site" evidence="3">
    <location>
        <position position="136"/>
    </location>
    <ligand>
        <name>Zn(2+)</name>
        <dbReference type="ChEBI" id="CHEBI:29105"/>
    </ligand>
</feature>
<dbReference type="PANTHER" id="PTHR11085">
    <property type="entry name" value="NAD-DEPENDENT PROTEIN DEACYLASE SIRTUIN-5, MITOCHONDRIAL-RELATED"/>
    <property type="match status" value="1"/>
</dbReference>
<dbReference type="InterPro" id="IPR029035">
    <property type="entry name" value="DHS-like_NAD/FAD-binding_dom"/>
</dbReference>
<dbReference type="Pfam" id="PF02146">
    <property type="entry name" value="SIR2"/>
    <property type="match status" value="1"/>
</dbReference>
<evidence type="ECO:0000256" key="1">
    <source>
        <dbReference type="ARBA" id="ARBA00022679"/>
    </source>
</evidence>
<dbReference type="GO" id="GO:0005634">
    <property type="term" value="C:nucleus"/>
    <property type="evidence" value="ECO:0007669"/>
    <property type="project" value="TreeGrafter"/>
</dbReference>
<proteinExistence type="predicted"/>
<dbReference type="InterPro" id="IPR026590">
    <property type="entry name" value="Ssirtuin_cat_dom"/>
</dbReference>
<keyword evidence="6" id="KW-1185">Reference proteome</keyword>